<dbReference type="GO" id="GO:0005886">
    <property type="term" value="C:plasma membrane"/>
    <property type="evidence" value="ECO:0007669"/>
    <property type="project" value="UniProtKB-SubCell"/>
</dbReference>
<dbReference type="PROSITE" id="PS00211">
    <property type="entry name" value="ABC_TRANSPORTER_1"/>
    <property type="match status" value="1"/>
</dbReference>
<dbReference type="InterPro" id="IPR050166">
    <property type="entry name" value="ABC_transporter_ATP-bind"/>
</dbReference>
<evidence type="ECO:0000256" key="4">
    <source>
        <dbReference type="ARBA" id="ARBA00022741"/>
    </source>
</evidence>
<dbReference type="InterPro" id="IPR027417">
    <property type="entry name" value="P-loop_NTPase"/>
</dbReference>
<keyword evidence="2" id="KW-0813">Transport</keyword>
<dbReference type="SUPFAM" id="SSF52540">
    <property type="entry name" value="P-loop containing nucleoside triphosphate hydrolases"/>
    <property type="match status" value="1"/>
</dbReference>
<evidence type="ECO:0000256" key="5">
    <source>
        <dbReference type="ARBA" id="ARBA00022840"/>
    </source>
</evidence>
<dbReference type="GO" id="GO:0016887">
    <property type="term" value="F:ATP hydrolysis activity"/>
    <property type="evidence" value="ECO:0007669"/>
    <property type="project" value="InterPro"/>
</dbReference>
<comment type="subcellular location">
    <subcellularLocation>
        <location evidence="1">Cell membrane</location>
        <topology evidence="1">Peripheral membrane protein</topology>
    </subcellularLocation>
</comment>
<accession>A0A7D6C891</accession>
<keyword evidence="5 8" id="KW-0067">ATP-binding</keyword>
<dbReference type="InterPro" id="IPR017871">
    <property type="entry name" value="ABC_transporter-like_CS"/>
</dbReference>
<evidence type="ECO:0000256" key="3">
    <source>
        <dbReference type="ARBA" id="ARBA00022475"/>
    </source>
</evidence>
<dbReference type="Gene3D" id="3.40.50.300">
    <property type="entry name" value="P-loop containing nucleotide triphosphate hydrolases"/>
    <property type="match status" value="1"/>
</dbReference>
<proteinExistence type="predicted"/>
<sequence length="268" mass="29360">MTITINGVRKSFRRRGHAPQEVLRGVDLTIGSGEFVSFIGHSGCGKSTLLNIVGGLVKAGSGTVQIDGQPVTGPGPDRAMVFQNYSLLPWLSLLKNVRVAVQESRPDWKRARVDEMVERYLTAVSLWEHRNKRPGQVSGGMAQRAAVARAFAVAPRTLLLDEPFGALDALTRSRLQQQLVDLWDSESETETVLMVTHGLDEAILLADRIVVMANLPYPSVRTVIDVPIPRPRSRTTIVHHPAYDGIQKQLVDLLIADDDVESTEAAVA</sequence>
<evidence type="ECO:0000256" key="1">
    <source>
        <dbReference type="ARBA" id="ARBA00004202"/>
    </source>
</evidence>
<dbReference type="EMBL" id="CP058905">
    <property type="protein sequence ID" value="QLJ99587.1"/>
    <property type="molecule type" value="Genomic_DNA"/>
</dbReference>
<evidence type="ECO:0000313" key="8">
    <source>
        <dbReference type="EMBL" id="QLJ99587.1"/>
    </source>
</evidence>
<evidence type="ECO:0000259" key="7">
    <source>
        <dbReference type="PROSITE" id="PS50893"/>
    </source>
</evidence>
<dbReference type="PROSITE" id="PS50893">
    <property type="entry name" value="ABC_TRANSPORTER_2"/>
    <property type="match status" value="1"/>
</dbReference>
<dbReference type="GO" id="GO:0005524">
    <property type="term" value="F:ATP binding"/>
    <property type="evidence" value="ECO:0007669"/>
    <property type="project" value="UniProtKB-KW"/>
</dbReference>
<keyword evidence="4" id="KW-0547">Nucleotide-binding</keyword>
<dbReference type="PANTHER" id="PTHR42788">
    <property type="entry name" value="TAURINE IMPORT ATP-BINDING PROTEIN-RELATED"/>
    <property type="match status" value="1"/>
</dbReference>
<reference evidence="8" key="1">
    <citation type="submission" date="2020-08" db="EMBL/GenBank/DDBJ databases">
        <title>A bifunctional nitrone conjugated secondary metabolite targeting the ribosome.</title>
        <authorList>
            <person name="Limbrick E.M."/>
            <person name="Graf M."/>
            <person name="Derewacz D.K."/>
            <person name="Nguyen F."/>
            <person name="Spraggins J.M."/>
            <person name="Wieland M."/>
            <person name="Ynigez-Gutierrez A.E."/>
            <person name="Reisman B.J."/>
            <person name="Zinshteyn B."/>
            <person name="McCulloch K."/>
            <person name="Iverson T.M."/>
            <person name="Green R."/>
            <person name="Wilson D.N."/>
            <person name="Bachmann B.O."/>
        </authorList>
    </citation>
    <scope>NUCLEOTIDE SEQUENCE</scope>
    <source>
        <strain evidence="8">Africana</strain>
    </source>
</reference>
<gene>
    <name evidence="8" type="ORF">HZU44_05570</name>
</gene>
<evidence type="ECO:0000256" key="2">
    <source>
        <dbReference type="ARBA" id="ARBA00022448"/>
    </source>
</evidence>
<dbReference type="InterPro" id="IPR003593">
    <property type="entry name" value="AAA+_ATPase"/>
</dbReference>
<protein>
    <submittedName>
        <fullName evidence="8">ABC transporter ATP-binding protein</fullName>
    </submittedName>
</protein>
<keyword evidence="6" id="KW-0472">Membrane</keyword>
<name>A0A7D6C891_9ACTN</name>
<dbReference type="InterPro" id="IPR003439">
    <property type="entry name" value="ABC_transporter-like_ATP-bd"/>
</dbReference>
<feature type="domain" description="ABC transporter" evidence="7">
    <location>
        <begin position="3"/>
        <end position="239"/>
    </location>
</feature>
<dbReference type="PANTHER" id="PTHR42788:SF7">
    <property type="entry name" value="NITRATE ABC TRANSPORTER ATP-BINDING PROTEIN"/>
    <property type="match status" value="1"/>
</dbReference>
<dbReference type="Pfam" id="PF00005">
    <property type="entry name" value="ABC_tran"/>
    <property type="match status" value="1"/>
</dbReference>
<keyword evidence="3" id="KW-1003">Cell membrane</keyword>
<evidence type="ECO:0000256" key="6">
    <source>
        <dbReference type="ARBA" id="ARBA00023136"/>
    </source>
</evidence>
<dbReference type="AlphaFoldDB" id="A0A7D6C891"/>
<organism evidence="8">
    <name type="scientific">Micromonospora carbonacea</name>
    <dbReference type="NCBI Taxonomy" id="47853"/>
    <lineage>
        <taxon>Bacteria</taxon>
        <taxon>Bacillati</taxon>
        <taxon>Actinomycetota</taxon>
        <taxon>Actinomycetes</taxon>
        <taxon>Micromonosporales</taxon>
        <taxon>Micromonosporaceae</taxon>
        <taxon>Micromonospora</taxon>
    </lineage>
</organism>
<dbReference type="SMART" id="SM00382">
    <property type="entry name" value="AAA"/>
    <property type="match status" value="1"/>
</dbReference>